<dbReference type="Proteomes" id="UP001152747">
    <property type="component" value="Unassembled WGS sequence"/>
</dbReference>
<feature type="domain" description="VWFA" evidence="15">
    <location>
        <begin position="257"/>
        <end position="482"/>
    </location>
</feature>
<evidence type="ECO:0000313" key="16">
    <source>
        <dbReference type="EMBL" id="CAI5445800.1"/>
    </source>
</evidence>
<dbReference type="Gene3D" id="3.30.450.20">
    <property type="entry name" value="PAS domain"/>
    <property type="match status" value="1"/>
</dbReference>
<dbReference type="PROSITE" id="PS50234">
    <property type="entry name" value="VWFA"/>
    <property type="match status" value="1"/>
</dbReference>
<name>A0A9P1IJK2_9PELO</name>
<dbReference type="PANTHER" id="PTHR10166:SF37">
    <property type="entry name" value="STOLID, ISOFORM H"/>
    <property type="match status" value="1"/>
</dbReference>
<evidence type="ECO:0000256" key="11">
    <source>
        <dbReference type="ARBA" id="ARBA00023136"/>
    </source>
</evidence>
<protein>
    <recommendedName>
        <fullName evidence="15">VWFA domain-containing protein</fullName>
    </recommendedName>
</protein>
<dbReference type="PANTHER" id="PTHR10166">
    <property type="entry name" value="VOLTAGE-DEPENDENT CALCIUM CHANNEL SUBUNIT ALPHA-2/DELTA-RELATED"/>
    <property type="match status" value="1"/>
</dbReference>
<evidence type="ECO:0000256" key="4">
    <source>
        <dbReference type="ARBA" id="ARBA00022673"/>
    </source>
</evidence>
<dbReference type="OrthoDB" id="10054666at2759"/>
<dbReference type="InterPro" id="IPR036465">
    <property type="entry name" value="vWFA_dom_sf"/>
</dbReference>
<keyword evidence="10" id="KW-0406">Ion transport</keyword>
<gene>
    <name evidence="16" type="ORF">CAMP_LOCUS8437</name>
</gene>
<evidence type="ECO:0000256" key="8">
    <source>
        <dbReference type="ARBA" id="ARBA00022882"/>
    </source>
</evidence>
<keyword evidence="9" id="KW-1133">Transmembrane helix</keyword>
<keyword evidence="4" id="KW-0107">Calcium channel</keyword>
<organism evidence="16 17">
    <name type="scientific">Caenorhabditis angaria</name>
    <dbReference type="NCBI Taxonomy" id="860376"/>
    <lineage>
        <taxon>Eukaryota</taxon>
        <taxon>Metazoa</taxon>
        <taxon>Ecdysozoa</taxon>
        <taxon>Nematoda</taxon>
        <taxon>Chromadorea</taxon>
        <taxon>Rhabditida</taxon>
        <taxon>Rhabditina</taxon>
        <taxon>Rhabditomorpha</taxon>
        <taxon>Rhabditoidea</taxon>
        <taxon>Rhabditidae</taxon>
        <taxon>Peloderinae</taxon>
        <taxon>Caenorhabditis</taxon>
    </lineage>
</organism>
<dbReference type="InterPro" id="IPR051173">
    <property type="entry name" value="Ca_channel_alpha-2/delta"/>
</dbReference>
<keyword evidence="17" id="KW-1185">Reference proteome</keyword>
<dbReference type="EMBL" id="CANHGI010000003">
    <property type="protein sequence ID" value="CAI5445800.1"/>
    <property type="molecule type" value="Genomic_DNA"/>
</dbReference>
<evidence type="ECO:0000256" key="12">
    <source>
        <dbReference type="ARBA" id="ARBA00023180"/>
    </source>
</evidence>
<keyword evidence="11" id="KW-0472">Membrane</keyword>
<accession>A0A9P1IJK2</accession>
<reference evidence="16" key="1">
    <citation type="submission" date="2022-11" db="EMBL/GenBank/DDBJ databases">
        <authorList>
            <person name="Kikuchi T."/>
        </authorList>
    </citation>
    <scope>NUCLEOTIDE SEQUENCE</scope>
    <source>
        <strain evidence="16">PS1010</strain>
    </source>
</reference>
<dbReference type="GO" id="GO:0005245">
    <property type="term" value="F:voltage-gated calcium channel activity"/>
    <property type="evidence" value="ECO:0007669"/>
    <property type="project" value="TreeGrafter"/>
</dbReference>
<feature type="chain" id="PRO_5040218853" description="VWFA domain-containing protein" evidence="14">
    <location>
        <begin position="20"/>
        <end position="1288"/>
    </location>
</feature>
<evidence type="ECO:0000256" key="13">
    <source>
        <dbReference type="ARBA" id="ARBA00023303"/>
    </source>
</evidence>
<dbReference type="Pfam" id="PF08399">
    <property type="entry name" value="VWA_N"/>
    <property type="match status" value="1"/>
</dbReference>
<keyword evidence="6 14" id="KW-0732">Signal</keyword>
<keyword evidence="8" id="KW-0851">Voltage-gated channel</keyword>
<dbReference type="InterPro" id="IPR013608">
    <property type="entry name" value="VWA_N"/>
</dbReference>
<evidence type="ECO:0000256" key="6">
    <source>
        <dbReference type="ARBA" id="ARBA00022729"/>
    </source>
</evidence>
<keyword evidence="7" id="KW-0106">Calcium</keyword>
<evidence type="ECO:0000256" key="2">
    <source>
        <dbReference type="ARBA" id="ARBA00022448"/>
    </source>
</evidence>
<dbReference type="GO" id="GO:0005891">
    <property type="term" value="C:voltage-gated calcium channel complex"/>
    <property type="evidence" value="ECO:0007669"/>
    <property type="project" value="TreeGrafter"/>
</dbReference>
<feature type="signal peptide" evidence="14">
    <location>
        <begin position="1"/>
        <end position="19"/>
    </location>
</feature>
<comment type="subcellular location">
    <subcellularLocation>
        <location evidence="1">Membrane</location>
        <topology evidence="1">Single-pass type I membrane protein</topology>
    </subcellularLocation>
</comment>
<keyword evidence="2" id="KW-0813">Transport</keyword>
<dbReference type="SUPFAM" id="SSF53300">
    <property type="entry name" value="vWA-like"/>
    <property type="match status" value="1"/>
</dbReference>
<evidence type="ECO:0000256" key="1">
    <source>
        <dbReference type="ARBA" id="ARBA00004479"/>
    </source>
</evidence>
<evidence type="ECO:0000256" key="7">
    <source>
        <dbReference type="ARBA" id="ARBA00022837"/>
    </source>
</evidence>
<evidence type="ECO:0000313" key="17">
    <source>
        <dbReference type="Proteomes" id="UP001152747"/>
    </source>
</evidence>
<proteinExistence type="predicted"/>
<dbReference type="SMART" id="SM00327">
    <property type="entry name" value="VWA"/>
    <property type="match status" value="1"/>
</dbReference>
<keyword evidence="5" id="KW-0812">Transmembrane</keyword>
<evidence type="ECO:0000256" key="14">
    <source>
        <dbReference type="SAM" id="SignalP"/>
    </source>
</evidence>
<sequence length="1288" mass="149240">MLIFSLFFVFLFEISNINSKTNCGEIEKCAHLLGELLTTDYKRITKVEEIRQSYDKLVKEESYDPRTELRDSKARIEKYVNVREEFLKSAKQSLEKKTYYPVKDEKDFEEINDIRSPKFIRYMSAKQGNDATIVYKSNHLGESEVINETSHFTHTPNANFYLLNTSYDWSAVHVPTPIYDRNPEILRKIDWSNIDQLYQKNRDSTKDLAFQLFCSESGFMRYYPAAPWYWSNEKDNLDLFDCRNTEWYINSATNSKNVMIMLDLSGSMLGQRFEVAKQATEAILGTLSHNDYFNIMSFTKSPKLLDDCNGTRGLLQATMKNKKALRMRMNDIASEGKADYDLALTLAFDKLLNLKGEHHLYTKEEVAMMNITEGLKSFELNEHVLLASEEYLKSVSTGGEQNGAACENIIMLITDGSPTNNKKLLDTLNPNKDVRVFTFLIGEEAIDFNEVREMACDNRGYMVHVANMADVDEKIQYYIKRMSRVVGTESQDKQLKWWTGVYREKLYLPRAAVYSKPEPMPSRKHAVMRKEAAKRKIRIIAAEARSRMFVTTVSYPVIYNNTFMGVAAVTIPLTEIAQKAHPSHIGAKSYFFMLDQNGFIMVHPQLRPIDQSTKSQKINYNSMDLLEVEIAQTREFRNTQKIKSFNDKCKDDYEKCSVRIRKEVRRNMIECNNPETPLELDVLYATDNLERVYPQVNVYYAECINNTDFVIGLAVAKDETVRISSKTAVYDFSKVRLSWVKNETSDLTFKIHPYWRYCFLNDSDTDISKEQAFVVYLEQMVATKRVPYLCTKRQYLVERLLIDLEATENLIPAWESNKDYAKSQLIHLTFFAAASGMIRSANWTLEKSETEGYAYEQPRTIYEKFKNITNWIEDLDQLSYLTLEQVPETYNHFINTINSKSSDDPYYKRAVRMKDTLVLEVNNKTKLWYLGATELTSYKLNENFTIVGQAYQAVYKDKAVLGVAGFEFAYEYIVTHLIEHGCKTNHSQRWCLLLDEHAYVFFSSETQSYEGYFRGEGHVGKFFGSINRIAQRAMELLVEAKYYNKLVFTDHQTSCEFNKTNNATQSGNRSNNPIYAFIRFLIHTFNYLVRLASTVSGGYLIWFPNIPITTAYTSSFHEGMNTYPCSKHSNFYFTNKDGVVKPNRILEENSRDRPCSTKQCGVKIEASYVTGTNLLMVWIVADEEKEKCYSETECAMNPNSPIKFEFIAPKLKNPRDEKNLDKPDTETVEEMMERCLNIEFRKSKANDVCYPIDEDKNEKVTPQLCSMSTSTSTLIIFIILFVKNLLII</sequence>
<keyword evidence="13" id="KW-0407">Ion channel</keyword>
<keyword evidence="12" id="KW-0325">Glycoprotein</keyword>
<dbReference type="Gene3D" id="3.40.50.410">
    <property type="entry name" value="von Willebrand factor, type A domain"/>
    <property type="match status" value="1"/>
</dbReference>
<evidence type="ECO:0000256" key="10">
    <source>
        <dbReference type="ARBA" id="ARBA00023065"/>
    </source>
</evidence>
<dbReference type="InterPro" id="IPR002035">
    <property type="entry name" value="VWF_A"/>
</dbReference>
<dbReference type="Pfam" id="PF13519">
    <property type="entry name" value="VWA_2"/>
    <property type="match status" value="1"/>
</dbReference>
<comment type="caution">
    <text evidence="16">The sequence shown here is derived from an EMBL/GenBank/DDBJ whole genome shotgun (WGS) entry which is preliminary data.</text>
</comment>
<keyword evidence="3" id="KW-0109">Calcium transport</keyword>
<evidence type="ECO:0000259" key="15">
    <source>
        <dbReference type="PROSITE" id="PS50234"/>
    </source>
</evidence>
<evidence type="ECO:0000256" key="3">
    <source>
        <dbReference type="ARBA" id="ARBA00022568"/>
    </source>
</evidence>
<evidence type="ECO:0000256" key="5">
    <source>
        <dbReference type="ARBA" id="ARBA00022692"/>
    </source>
</evidence>
<evidence type="ECO:0000256" key="9">
    <source>
        <dbReference type="ARBA" id="ARBA00022989"/>
    </source>
</evidence>